<proteinExistence type="inferred from homology"/>
<evidence type="ECO:0000313" key="4">
    <source>
        <dbReference type="EMBL" id="NIH68538.1"/>
    </source>
</evidence>
<protein>
    <submittedName>
        <fullName evidence="4">Nucleotide-binding universal stress UspA family protein</fullName>
    </submittedName>
    <submittedName>
        <fullName evidence="3">Universal stress protein</fullName>
    </submittedName>
</protein>
<name>A0A846LSY8_9ACTN</name>
<accession>A0A846LSY8</accession>
<comment type="caution">
    <text evidence="4">The sequence shown here is derived from an EMBL/GenBank/DDBJ whole genome shotgun (WGS) entry which is preliminary data.</text>
</comment>
<organism evidence="4 5">
    <name type="scientific">Modestobacter marinus</name>
    <dbReference type="NCBI Taxonomy" id="477641"/>
    <lineage>
        <taxon>Bacteria</taxon>
        <taxon>Bacillati</taxon>
        <taxon>Actinomycetota</taxon>
        <taxon>Actinomycetes</taxon>
        <taxon>Geodermatophilales</taxon>
        <taxon>Geodermatophilaceae</taxon>
        <taxon>Modestobacter</taxon>
    </lineage>
</organism>
<dbReference type="Proteomes" id="UP000552836">
    <property type="component" value="Unassembled WGS sequence"/>
</dbReference>
<dbReference type="InterPro" id="IPR006015">
    <property type="entry name" value="Universal_stress_UspA"/>
</dbReference>
<reference evidence="3" key="4">
    <citation type="submission" date="2024-05" db="EMBL/GenBank/DDBJ databases">
        <authorList>
            <person name="Sun Q."/>
            <person name="Zhou Y."/>
        </authorList>
    </citation>
    <scope>NUCLEOTIDE SEQUENCE</scope>
    <source>
        <strain evidence="3">CGMCC 4.5581</strain>
    </source>
</reference>
<evidence type="ECO:0000313" key="3">
    <source>
        <dbReference type="EMBL" id="GGL58008.1"/>
    </source>
</evidence>
<reference evidence="4 5" key="3">
    <citation type="submission" date="2020-02" db="EMBL/GenBank/DDBJ databases">
        <title>Sequencing the genomes of 1000 actinobacteria strains.</title>
        <authorList>
            <person name="Klenk H.-P."/>
        </authorList>
    </citation>
    <scope>NUCLEOTIDE SEQUENCE [LARGE SCALE GENOMIC DNA]</scope>
    <source>
        <strain evidence="4 5">DSM 45201</strain>
    </source>
</reference>
<dbReference type="EMBL" id="JAAMPA010000001">
    <property type="protein sequence ID" value="NIH68538.1"/>
    <property type="molecule type" value="Genomic_DNA"/>
</dbReference>
<evidence type="ECO:0000313" key="5">
    <source>
        <dbReference type="Proteomes" id="UP000552836"/>
    </source>
</evidence>
<keyword evidence="6" id="KW-1185">Reference proteome</keyword>
<evidence type="ECO:0000256" key="1">
    <source>
        <dbReference type="ARBA" id="ARBA00008791"/>
    </source>
</evidence>
<dbReference type="PRINTS" id="PR01438">
    <property type="entry name" value="UNVRSLSTRESS"/>
</dbReference>
<feature type="domain" description="UspA" evidence="2">
    <location>
        <begin position="9"/>
        <end position="141"/>
    </location>
</feature>
<dbReference type="InterPro" id="IPR014729">
    <property type="entry name" value="Rossmann-like_a/b/a_fold"/>
</dbReference>
<reference evidence="6" key="2">
    <citation type="journal article" date="2019" name="Int. J. Syst. Evol. Microbiol.">
        <title>The Global Catalogue of Microorganisms (GCM) 10K type strain sequencing project: providing services to taxonomists for standard genome sequencing and annotation.</title>
        <authorList>
            <consortium name="The Broad Institute Genomics Platform"/>
            <consortium name="The Broad Institute Genome Sequencing Center for Infectious Disease"/>
            <person name="Wu L."/>
            <person name="Ma J."/>
        </authorList>
    </citation>
    <scope>NUCLEOTIDE SEQUENCE [LARGE SCALE GENOMIC DNA]</scope>
    <source>
        <strain evidence="6">CGMCC 4.5581</strain>
    </source>
</reference>
<dbReference type="PANTHER" id="PTHR46268:SF6">
    <property type="entry name" value="UNIVERSAL STRESS PROTEIN UP12"/>
    <property type="match status" value="1"/>
</dbReference>
<evidence type="ECO:0000259" key="2">
    <source>
        <dbReference type="Pfam" id="PF00582"/>
    </source>
</evidence>
<dbReference type="Proteomes" id="UP000648663">
    <property type="component" value="Unassembled WGS sequence"/>
</dbReference>
<dbReference type="PANTHER" id="PTHR46268">
    <property type="entry name" value="STRESS RESPONSE PROTEIN NHAX"/>
    <property type="match status" value="1"/>
</dbReference>
<dbReference type="SUPFAM" id="SSF52402">
    <property type="entry name" value="Adenine nucleotide alpha hydrolases-like"/>
    <property type="match status" value="1"/>
</dbReference>
<reference evidence="3" key="1">
    <citation type="journal article" date="2014" name="Int. J. Syst. Evol. Microbiol.">
        <title>Complete genome of a new Firmicutes species belonging to the dominant human colonic microbiota ('Ruminococcus bicirculans') reveals two chromosomes and a selective capacity to utilize plant glucans.</title>
        <authorList>
            <consortium name="NISC Comparative Sequencing Program"/>
            <person name="Wegmann U."/>
            <person name="Louis P."/>
            <person name="Goesmann A."/>
            <person name="Henrissat B."/>
            <person name="Duncan S.H."/>
            <person name="Flint H.J."/>
        </authorList>
    </citation>
    <scope>NUCLEOTIDE SEQUENCE</scope>
    <source>
        <strain evidence="3">CGMCC 4.5581</strain>
    </source>
</reference>
<dbReference type="EMBL" id="BMMI01000002">
    <property type="protein sequence ID" value="GGL58008.1"/>
    <property type="molecule type" value="Genomic_DNA"/>
</dbReference>
<dbReference type="CDD" id="cd00293">
    <property type="entry name" value="USP-like"/>
    <property type="match status" value="1"/>
</dbReference>
<gene>
    <name evidence="4" type="ORF">FB380_002984</name>
    <name evidence="3" type="ORF">GCM10011589_12590</name>
</gene>
<dbReference type="RefSeq" id="WP_166755736.1">
    <property type="nucleotide sequence ID" value="NZ_BAABJU010000023.1"/>
</dbReference>
<comment type="similarity">
    <text evidence="1">Belongs to the universal stress protein A family.</text>
</comment>
<sequence>MTTPAPRPTIVVGVDGSASATQALRWALRQAELTGGDLHVVSVWHLPTTAGWETVLDAIDWAANARLALDTALADAAPDGAPHVHRHVVEGHASRALVEAAADADLLVVGNRGRGGFSGMLMGSVGLHVLAHAPCPVVVVHGDRLPSGHRPAADATTASAAVP</sequence>
<dbReference type="InterPro" id="IPR006016">
    <property type="entry name" value="UspA"/>
</dbReference>
<dbReference type="Gene3D" id="3.40.50.620">
    <property type="entry name" value="HUPs"/>
    <property type="match status" value="1"/>
</dbReference>
<dbReference type="AlphaFoldDB" id="A0A846LSY8"/>
<dbReference type="Pfam" id="PF00582">
    <property type="entry name" value="Usp"/>
    <property type="match status" value="1"/>
</dbReference>
<evidence type="ECO:0000313" key="6">
    <source>
        <dbReference type="Proteomes" id="UP000648663"/>
    </source>
</evidence>